<evidence type="ECO:0000313" key="1">
    <source>
        <dbReference type="EMBL" id="CAG8489321.1"/>
    </source>
</evidence>
<name>A0ACA9KRT8_9GLOM</name>
<evidence type="ECO:0000313" key="2">
    <source>
        <dbReference type="Proteomes" id="UP000789366"/>
    </source>
</evidence>
<feature type="non-terminal residue" evidence="1">
    <location>
        <position position="1"/>
    </location>
</feature>
<dbReference type="EMBL" id="CAJVPW010001659">
    <property type="protein sequence ID" value="CAG8489321.1"/>
    <property type="molecule type" value="Genomic_DNA"/>
</dbReference>
<keyword evidence="2" id="KW-1185">Reference proteome</keyword>
<gene>
    <name evidence="1" type="ORF">SPELUC_LOCUS2488</name>
</gene>
<proteinExistence type="predicted"/>
<reference evidence="1" key="1">
    <citation type="submission" date="2021-06" db="EMBL/GenBank/DDBJ databases">
        <authorList>
            <person name="Kallberg Y."/>
            <person name="Tangrot J."/>
            <person name="Rosling A."/>
        </authorList>
    </citation>
    <scope>NUCLEOTIDE SEQUENCE</scope>
    <source>
        <strain evidence="1">28 12/20/2015</strain>
    </source>
</reference>
<dbReference type="Proteomes" id="UP000789366">
    <property type="component" value="Unassembled WGS sequence"/>
</dbReference>
<accession>A0ACA9KRT8</accession>
<comment type="caution">
    <text evidence="1">The sequence shown here is derived from an EMBL/GenBank/DDBJ whole genome shotgun (WGS) entry which is preliminary data.</text>
</comment>
<protein>
    <submittedName>
        <fullName evidence="1">11531_t:CDS:1</fullName>
    </submittedName>
</protein>
<organism evidence="1 2">
    <name type="scientific">Cetraspora pellucida</name>
    <dbReference type="NCBI Taxonomy" id="1433469"/>
    <lineage>
        <taxon>Eukaryota</taxon>
        <taxon>Fungi</taxon>
        <taxon>Fungi incertae sedis</taxon>
        <taxon>Mucoromycota</taxon>
        <taxon>Glomeromycotina</taxon>
        <taxon>Glomeromycetes</taxon>
        <taxon>Diversisporales</taxon>
        <taxon>Gigasporaceae</taxon>
        <taxon>Cetraspora</taxon>
    </lineage>
</organism>
<sequence length="100" mass="12046">DNIKQDMCFLKDYKDYDLCSKPKGLMEVLSERGLWHDRIKLVYKSVCKQRRANCYARTTMANQPNFRAQCRRLEELIISASHEVIFYSKFYCELNYIENF</sequence>